<dbReference type="Proteomes" id="UP000176634">
    <property type="component" value="Unassembled WGS sequence"/>
</dbReference>
<feature type="domain" description="Transcription elongation factor GreA/GreB C-terminal" evidence="10">
    <location>
        <begin position="85"/>
        <end position="156"/>
    </location>
</feature>
<dbReference type="Pfam" id="PF03449">
    <property type="entry name" value="GreA_GreB_N"/>
    <property type="match status" value="1"/>
</dbReference>
<dbReference type="NCBIfam" id="TIGR01462">
    <property type="entry name" value="greA"/>
    <property type="match status" value="1"/>
</dbReference>
<gene>
    <name evidence="8" type="primary">greA</name>
    <name evidence="12" type="ORF">A2563_01710</name>
</gene>
<reference evidence="12 13" key="1">
    <citation type="journal article" date="2016" name="Nat. Commun.">
        <title>Thousands of microbial genomes shed light on interconnected biogeochemical processes in an aquifer system.</title>
        <authorList>
            <person name="Anantharaman K."/>
            <person name="Brown C.T."/>
            <person name="Hug L.A."/>
            <person name="Sharon I."/>
            <person name="Castelle C.J."/>
            <person name="Probst A.J."/>
            <person name="Thomas B.C."/>
            <person name="Singh A."/>
            <person name="Wilkins M.J."/>
            <person name="Karaoz U."/>
            <person name="Brodie E.L."/>
            <person name="Williams K.H."/>
            <person name="Hubbard S.S."/>
            <person name="Banfield J.F."/>
        </authorList>
    </citation>
    <scope>NUCLEOTIDE SEQUENCE [LARGE SCALE GENOMIC DNA]</scope>
</reference>
<dbReference type="GO" id="GO:0032784">
    <property type="term" value="P:regulation of DNA-templated transcription elongation"/>
    <property type="evidence" value="ECO:0007669"/>
    <property type="project" value="UniProtKB-UniRule"/>
</dbReference>
<dbReference type="InterPro" id="IPR036805">
    <property type="entry name" value="Tscrpt_elong_fac_GreA/B_N_sf"/>
</dbReference>
<dbReference type="PANTHER" id="PTHR30437">
    <property type="entry name" value="TRANSCRIPTION ELONGATION FACTOR GREA"/>
    <property type="match status" value="1"/>
</dbReference>
<dbReference type="Pfam" id="PF01272">
    <property type="entry name" value="GreA_GreB"/>
    <property type="match status" value="1"/>
</dbReference>
<evidence type="ECO:0000256" key="6">
    <source>
        <dbReference type="ARBA" id="ARBA00024916"/>
    </source>
</evidence>
<dbReference type="GO" id="GO:0003677">
    <property type="term" value="F:DNA binding"/>
    <property type="evidence" value="ECO:0007669"/>
    <property type="project" value="UniProtKB-UniRule"/>
</dbReference>
<dbReference type="InterPro" id="IPR023459">
    <property type="entry name" value="Tscrpt_elong_fac_GreA/B_fam"/>
</dbReference>
<evidence type="ECO:0000256" key="2">
    <source>
        <dbReference type="ARBA" id="ARBA00013729"/>
    </source>
</evidence>
<dbReference type="SUPFAM" id="SSF54534">
    <property type="entry name" value="FKBP-like"/>
    <property type="match status" value="1"/>
</dbReference>
<dbReference type="InterPro" id="IPR001437">
    <property type="entry name" value="Tscrpt_elong_fac_GreA/B_C"/>
</dbReference>
<comment type="similarity">
    <text evidence="1 8 9">Belongs to the GreA/GreB family.</text>
</comment>
<dbReference type="PANTHER" id="PTHR30437:SF4">
    <property type="entry name" value="TRANSCRIPTION ELONGATION FACTOR GREA"/>
    <property type="match status" value="1"/>
</dbReference>
<keyword evidence="12" id="KW-0648">Protein biosynthesis</keyword>
<dbReference type="EMBL" id="MFRA01000001">
    <property type="protein sequence ID" value="OGH93303.1"/>
    <property type="molecule type" value="Genomic_DNA"/>
</dbReference>
<dbReference type="FunFam" id="1.10.287.180:FF:000001">
    <property type="entry name" value="Transcription elongation factor GreA"/>
    <property type="match status" value="1"/>
</dbReference>
<dbReference type="HAMAP" id="MF_00105">
    <property type="entry name" value="GreA_GreB"/>
    <property type="match status" value="1"/>
</dbReference>
<accession>A0A1F6PBF8</accession>
<dbReference type="InterPro" id="IPR028624">
    <property type="entry name" value="Tscrpt_elong_fac_GreA/B"/>
</dbReference>
<evidence type="ECO:0000256" key="4">
    <source>
        <dbReference type="ARBA" id="ARBA00023125"/>
    </source>
</evidence>
<comment type="function">
    <text evidence="6 8 9">Necessary for efficient RNA polymerase transcription elongation past template-encoded arresting sites. The arresting sites in DNA have the property of trapping a certain fraction of elongating RNA polymerases that pass through, resulting in locked ternary complexes. Cleavage of the nascent transcript by cleavage factors such as GreA or GreB allows the resumption of elongation from the new 3'terminus. GreA releases sequences of 2 to 3 nucleotides.</text>
</comment>
<dbReference type="NCBIfam" id="NF001263">
    <property type="entry name" value="PRK00226.1-4"/>
    <property type="match status" value="1"/>
</dbReference>
<evidence type="ECO:0000313" key="12">
    <source>
        <dbReference type="EMBL" id="OGH93303.1"/>
    </source>
</evidence>
<dbReference type="SUPFAM" id="SSF46557">
    <property type="entry name" value="GreA transcript cleavage protein, N-terminal domain"/>
    <property type="match status" value="1"/>
</dbReference>
<keyword evidence="3 8" id="KW-0805">Transcription regulation</keyword>
<keyword evidence="12" id="KW-0251">Elongation factor</keyword>
<dbReference type="InterPro" id="IPR022691">
    <property type="entry name" value="Tscrpt_elong_fac_GreA/B_N"/>
</dbReference>
<dbReference type="Gene3D" id="3.10.50.30">
    <property type="entry name" value="Transcription elongation factor, GreA/GreB, C-terminal domain"/>
    <property type="match status" value="1"/>
</dbReference>
<name>A0A1F6PBF8_9BACT</name>
<dbReference type="GO" id="GO:0006354">
    <property type="term" value="P:DNA-templated transcription elongation"/>
    <property type="evidence" value="ECO:0007669"/>
    <property type="project" value="TreeGrafter"/>
</dbReference>
<proteinExistence type="inferred from homology"/>
<evidence type="ECO:0000259" key="10">
    <source>
        <dbReference type="Pfam" id="PF01272"/>
    </source>
</evidence>
<dbReference type="Gene3D" id="1.10.287.180">
    <property type="entry name" value="Transcription elongation factor, GreA/GreB, N-terminal domain"/>
    <property type="match status" value="1"/>
</dbReference>
<dbReference type="GO" id="GO:0070063">
    <property type="term" value="F:RNA polymerase binding"/>
    <property type="evidence" value="ECO:0007669"/>
    <property type="project" value="InterPro"/>
</dbReference>
<dbReference type="PIRSF" id="PIRSF006092">
    <property type="entry name" value="GreA_GreB"/>
    <property type="match status" value="1"/>
</dbReference>
<evidence type="ECO:0000313" key="13">
    <source>
        <dbReference type="Proteomes" id="UP000176634"/>
    </source>
</evidence>
<evidence type="ECO:0000256" key="3">
    <source>
        <dbReference type="ARBA" id="ARBA00023015"/>
    </source>
</evidence>
<dbReference type="InterPro" id="IPR036953">
    <property type="entry name" value="GreA/GreB_C_sf"/>
</dbReference>
<protein>
    <recommendedName>
        <fullName evidence="2 8">Transcription elongation factor GreA</fullName>
    </recommendedName>
    <alternativeName>
        <fullName evidence="7 8">Transcript cleavage factor GreA</fullName>
    </alternativeName>
</protein>
<evidence type="ECO:0000259" key="11">
    <source>
        <dbReference type="Pfam" id="PF03449"/>
    </source>
</evidence>
<evidence type="ECO:0000256" key="5">
    <source>
        <dbReference type="ARBA" id="ARBA00023163"/>
    </source>
</evidence>
<sequence length="156" mass="17148">MSDENTQYLTAQGLADLQKEFNFLKDTKIPDIANRIDEAKQHGDLSENAEYHQAKEEMAWAQGRKQEVQYILDNAEIMNVGSQVAGSISVGSTITVKTNDKTKSYTIVGPQEADPMEGKISNESPMGGAFIGHKVGDKVTVRTPAGQQTYEILEVK</sequence>
<evidence type="ECO:0000256" key="1">
    <source>
        <dbReference type="ARBA" id="ARBA00008213"/>
    </source>
</evidence>
<dbReference type="STRING" id="1798705.A2563_01710"/>
<dbReference type="InterPro" id="IPR006359">
    <property type="entry name" value="Tscrpt_elong_fac_GreA"/>
</dbReference>
<comment type="caution">
    <text evidence="12">The sequence shown here is derived from an EMBL/GenBank/DDBJ whole genome shotgun (WGS) entry which is preliminary data.</text>
</comment>
<evidence type="ECO:0000256" key="8">
    <source>
        <dbReference type="HAMAP-Rule" id="MF_00105"/>
    </source>
</evidence>
<organism evidence="12 13">
    <name type="scientific">Candidatus Magasanikbacteria bacterium RIFOXYD1_FULL_40_23</name>
    <dbReference type="NCBI Taxonomy" id="1798705"/>
    <lineage>
        <taxon>Bacteria</taxon>
        <taxon>Candidatus Magasanikiibacteriota</taxon>
    </lineage>
</organism>
<evidence type="ECO:0000256" key="9">
    <source>
        <dbReference type="RuleBase" id="RU000556"/>
    </source>
</evidence>
<keyword evidence="5 8" id="KW-0804">Transcription</keyword>
<dbReference type="FunFam" id="3.10.50.30:FF:000001">
    <property type="entry name" value="Transcription elongation factor GreA"/>
    <property type="match status" value="1"/>
</dbReference>
<keyword evidence="4 8" id="KW-0238">DNA-binding</keyword>
<feature type="domain" description="Transcription elongation factor GreA/GreB N-terminal" evidence="11">
    <location>
        <begin position="8"/>
        <end position="77"/>
    </location>
</feature>
<evidence type="ECO:0000256" key="7">
    <source>
        <dbReference type="ARBA" id="ARBA00030776"/>
    </source>
</evidence>
<dbReference type="GO" id="GO:0003746">
    <property type="term" value="F:translation elongation factor activity"/>
    <property type="evidence" value="ECO:0007669"/>
    <property type="project" value="UniProtKB-KW"/>
</dbReference>
<dbReference type="AlphaFoldDB" id="A0A1F6PBF8"/>